<gene>
    <name evidence="1" type="ORF">F0562_008273</name>
</gene>
<evidence type="ECO:0000313" key="2">
    <source>
        <dbReference type="Proteomes" id="UP000325577"/>
    </source>
</evidence>
<evidence type="ECO:0000313" key="1">
    <source>
        <dbReference type="EMBL" id="KAA8526524.1"/>
    </source>
</evidence>
<reference evidence="1 2" key="1">
    <citation type="submission" date="2019-09" db="EMBL/GenBank/DDBJ databases">
        <title>A chromosome-level genome assembly of the Chinese tupelo Nyssa sinensis.</title>
        <authorList>
            <person name="Yang X."/>
            <person name="Kang M."/>
            <person name="Yang Y."/>
            <person name="Xiong H."/>
            <person name="Wang M."/>
            <person name="Zhang Z."/>
            <person name="Wang Z."/>
            <person name="Wu H."/>
            <person name="Ma T."/>
            <person name="Liu J."/>
            <person name="Xi Z."/>
        </authorList>
    </citation>
    <scope>NUCLEOTIDE SEQUENCE [LARGE SCALE GENOMIC DNA]</scope>
    <source>
        <strain evidence="1">J267</strain>
        <tissue evidence="1">Leaf</tissue>
    </source>
</reference>
<dbReference type="Proteomes" id="UP000325577">
    <property type="component" value="Linkage Group LG3"/>
</dbReference>
<sequence length="165" mass="19317">MYSRISHKAGRALSRILSFKFVRWQTLDRPNSRKFGFRETTLILHEQATLYCKFRLFLSAGSFRELDSVVGFSDVTLSYLWRQSWRHQESHMSPALCCCWSLKLVWNVDKTWFSCDPLSFCSENAILTNHCLCEQSPSTWIFPGLSLWVKNAAMIQMMIILFSQD</sequence>
<dbReference type="EMBL" id="CM018046">
    <property type="protein sequence ID" value="KAA8526524.1"/>
    <property type="molecule type" value="Genomic_DNA"/>
</dbReference>
<dbReference type="AlphaFoldDB" id="A0A5J5A8H9"/>
<keyword evidence="2" id="KW-1185">Reference proteome</keyword>
<accession>A0A5J5A8H9</accession>
<name>A0A5J5A8H9_9ASTE</name>
<protein>
    <submittedName>
        <fullName evidence="1">Uncharacterized protein</fullName>
    </submittedName>
</protein>
<organism evidence="1 2">
    <name type="scientific">Nyssa sinensis</name>
    <dbReference type="NCBI Taxonomy" id="561372"/>
    <lineage>
        <taxon>Eukaryota</taxon>
        <taxon>Viridiplantae</taxon>
        <taxon>Streptophyta</taxon>
        <taxon>Embryophyta</taxon>
        <taxon>Tracheophyta</taxon>
        <taxon>Spermatophyta</taxon>
        <taxon>Magnoliopsida</taxon>
        <taxon>eudicotyledons</taxon>
        <taxon>Gunneridae</taxon>
        <taxon>Pentapetalae</taxon>
        <taxon>asterids</taxon>
        <taxon>Cornales</taxon>
        <taxon>Nyssaceae</taxon>
        <taxon>Nyssa</taxon>
    </lineage>
</organism>
<proteinExistence type="predicted"/>